<evidence type="ECO:0000259" key="9">
    <source>
        <dbReference type="PROSITE" id="PS50850"/>
    </source>
</evidence>
<organism evidence="10 11">
    <name type="scientific">Microtetraspora malaysiensis</name>
    <dbReference type="NCBI Taxonomy" id="161358"/>
    <lineage>
        <taxon>Bacteria</taxon>
        <taxon>Bacillati</taxon>
        <taxon>Actinomycetota</taxon>
        <taxon>Actinomycetes</taxon>
        <taxon>Streptosporangiales</taxon>
        <taxon>Streptosporangiaceae</taxon>
        <taxon>Microtetraspora</taxon>
    </lineage>
</organism>
<gene>
    <name evidence="10" type="ORF">ACFYXI_15690</name>
</gene>
<keyword evidence="6 8" id="KW-0472">Membrane</keyword>
<evidence type="ECO:0000256" key="2">
    <source>
        <dbReference type="ARBA" id="ARBA00022448"/>
    </source>
</evidence>
<evidence type="ECO:0000256" key="3">
    <source>
        <dbReference type="ARBA" id="ARBA00022475"/>
    </source>
</evidence>
<dbReference type="EMBL" id="JBIASD010000009">
    <property type="protein sequence ID" value="MFF3667041.1"/>
    <property type="molecule type" value="Genomic_DNA"/>
</dbReference>
<dbReference type="Gene3D" id="1.20.1250.20">
    <property type="entry name" value="MFS general substrate transporter like domains"/>
    <property type="match status" value="2"/>
</dbReference>
<dbReference type="PANTHER" id="PTHR43045">
    <property type="entry name" value="SHIKIMATE TRANSPORTER"/>
    <property type="match status" value="1"/>
</dbReference>
<reference evidence="10 11" key="1">
    <citation type="submission" date="2024-10" db="EMBL/GenBank/DDBJ databases">
        <title>The Natural Products Discovery Center: Release of the First 8490 Sequenced Strains for Exploring Actinobacteria Biosynthetic Diversity.</title>
        <authorList>
            <person name="Kalkreuter E."/>
            <person name="Kautsar S.A."/>
            <person name="Yang D."/>
            <person name="Bader C.D."/>
            <person name="Teijaro C.N."/>
            <person name="Fluegel L."/>
            <person name="Davis C.M."/>
            <person name="Simpson J.R."/>
            <person name="Lauterbach L."/>
            <person name="Steele A.D."/>
            <person name="Gui C."/>
            <person name="Meng S."/>
            <person name="Li G."/>
            <person name="Viehrig K."/>
            <person name="Ye F."/>
            <person name="Su P."/>
            <person name="Kiefer A.F."/>
            <person name="Nichols A."/>
            <person name="Cepeda A.J."/>
            <person name="Yan W."/>
            <person name="Fan B."/>
            <person name="Jiang Y."/>
            <person name="Adhikari A."/>
            <person name="Zheng C.-J."/>
            <person name="Schuster L."/>
            <person name="Cowan T.M."/>
            <person name="Smanski M.J."/>
            <person name="Chevrette M.G."/>
            <person name="De Carvalho L.P.S."/>
            <person name="Shen B."/>
        </authorList>
    </citation>
    <scope>NUCLEOTIDE SEQUENCE [LARGE SCALE GENOMIC DNA]</scope>
    <source>
        <strain evidence="10 11">NPDC002173</strain>
    </source>
</reference>
<feature type="transmembrane region" description="Helical" evidence="8">
    <location>
        <begin position="336"/>
        <end position="356"/>
    </location>
</feature>
<evidence type="ECO:0000256" key="6">
    <source>
        <dbReference type="ARBA" id="ARBA00023136"/>
    </source>
</evidence>
<keyword evidence="11" id="KW-1185">Reference proteome</keyword>
<dbReference type="PROSITE" id="PS50850">
    <property type="entry name" value="MFS"/>
    <property type="match status" value="1"/>
</dbReference>
<keyword evidence="4 8" id="KW-0812">Transmembrane</keyword>
<feature type="transmembrane region" description="Helical" evidence="8">
    <location>
        <begin position="311"/>
        <end position="330"/>
    </location>
</feature>
<feature type="transmembrane region" description="Helical" evidence="8">
    <location>
        <begin position="55"/>
        <end position="80"/>
    </location>
</feature>
<feature type="transmembrane region" description="Helical" evidence="8">
    <location>
        <begin position="376"/>
        <end position="397"/>
    </location>
</feature>
<evidence type="ECO:0000256" key="7">
    <source>
        <dbReference type="SAM" id="MobiDB-lite"/>
    </source>
</evidence>
<accession>A0ABW6SQ68</accession>
<feature type="domain" description="Major facilitator superfamily (MFS) profile" evidence="9">
    <location>
        <begin position="19"/>
        <end position="429"/>
    </location>
</feature>
<keyword evidence="2" id="KW-0813">Transport</keyword>
<name>A0ABW6SQ68_9ACTN</name>
<evidence type="ECO:0000313" key="10">
    <source>
        <dbReference type="EMBL" id="MFF3667041.1"/>
    </source>
</evidence>
<evidence type="ECO:0000256" key="1">
    <source>
        <dbReference type="ARBA" id="ARBA00004651"/>
    </source>
</evidence>
<evidence type="ECO:0000256" key="5">
    <source>
        <dbReference type="ARBA" id="ARBA00022989"/>
    </source>
</evidence>
<dbReference type="RefSeq" id="WP_387411838.1">
    <property type="nucleotide sequence ID" value="NZ_JBIASD010000009.1"/>
</dbReference>
<feature type="transmembrane region" description="Helical" evidence="8">
    <location>
        <begin position="157"/>
        <end position="179"/>
    </location>
</feature>
<dbReference type="InterPro" id="IPR036259">
    <property type="entry name" value="MFS_trans_sf"/>
</dbReference>
<keyword evidence="3" id="KW-1003">Cell membrane</keyword>
<feature type="region of interest" description="Disordered" evidence="7">
    <location>
        <begin position="442"/>
        <end position="469"/>
    </location>
</feature>
<feature type="transmembrane region" description="Helical" evidence="8">
    <location>
        <begin position="119"/>
        <end position="145"/>
    </location>
</feature>
<dbReference type="PROSITE" id="PS00217">
    <property type="entry name" value="SUGAR_TRANSPORT_2"/>
    <property type="match status" value="1"/>
</dbReference>
<dbReference type="Proteomes" id="UP001602013">
    <property type="component" value="Unassembled WGS sequence"/>
</dbReference>
<dbReference type="InterPro" id="IPR005829">
    <property type="entry name" value="Sugar_transporter_CS"/>
</dbReference>
<dbReference type="PANTHER" id="PTHR43045:SF1">
    <property type="entry name" value="SHIKIMATE TRANSPORTER"/>
    <property type="match status" value="1"/>
</dbReference>
<dbReference type="InterPro" id="IPR020846">
    <property type="entry name" value="MFS_dom"/>
</dbReference>
<dbReference type="SUPFAM" id="SSF103473">
    <property type="entry name" value="MFS general substrate transporter"/>
    <property type="match status" value="1"/>
</dbReference>
<comment type="caution">
    <text evidence="10">The sequence shown here is derived from an EMBL/GenBank/DDBJ whole genome shotgun (WGS) entry which is preliminary data.</text>
</comment>
<feature type="transmembrane region" description="Helical" evidence="8">
    <location>
        <begin position="191"/>
        <end position="210"/>
    </location>
</feature>
<protein>
    <submittedName>
        <fullName evidence="10">MFS transporter</fullName>
    </submittedName>
</protein>
<comment type="subcellular location">
    <subcellularLocation>
        <location evidence="1">Cell membrane</location>
        <topology evidence="1">Multi-pass membrane protein</topology>
    </subcellularLocation>
</comment>
<dbReference type="Pfam" id="PF07690">
    <property type="entry name" value="MFS_1"/>
    <property type="match status" value="1"/>
</dbReference>
<dbReference type="InterPro" id="IPR011701">
    <property type="entry name" value="MFS"/>
</dbReference>
<evidence type="ECO:0000256" key="8">
    <source>
        <dbReference type="SAM" id="Phobius"/>
    </source>
</evidence>
<keyword evidence="5 8" id="KW-1133">Transmembrane helix</keyword>
<sequence length="469" mass="48582">MAARTHSKEEPQRSSLGAVAGAALVGSALEWYDYFLYGAAASLVFNKIIFPTEDAFVGTLAAFATLALGFLIRPLGGVYFGALGDRIGRKKVLIITLLLMGGATTLIGVVPSYEAAGVWAPILLIVLRLLQGFGAGAEFGGAAVLSAENAPPRRRGLFGAFPGVGVYVGLLLSSGTFALLTRLPEEDFLAWGWRIPFLASVLMIALAMFIRLRVNETPAFQELQKQDAVAESPIKDLLRQQRGPLLVVMGSQVAQSGVSYVYQTFVVTYIVGTLGMAATVGPIGVAAAAAVALVTTPLFGALSDRVGRKPVYLFGAGFSAVFAFPFFMLVDTKSETAVIIAMVLGIGIGIASMLGAQGSFFSELFSSRVRLSGLVLGREVSAALSGGLAPLAAVALTEAAGGASWPVGLMTIGLSAITFLALLAAPETRHVDLVGAASPTAEGMGEPAAARSAKGPAQPVDPLRNRTTS</sequence>
<feature type="transmembrane region" description="Helical" evidence="8">
    <location>
        <begin position="403"/>
        <end position="425"/>
    </location>
</feature>
<feature type="transmembrane region" description="Helical" evidence="8">
    <location>
        <begin position="16"/>
        <end position="35"/>
    </location>
</feature>
<feature type="transmembrane region" description="Helical" evidence="8">
    <location>
        <begin position="92"/>
        <end position="113"/>
    </location>
</feature>
<evidence type="ECO:0000313" key="11">
    <source>
        <dbReference type="Proteomes" id="UP001602013"/>
    </source>
</evidence>
<proteinExistence type="predicted"/>
<dbReference type="CDD" id="cd17369">
    <property type="entry name" value="MFS_ShiA_like"/>
    <property type="match status" value="1"/>
</dbReference>
<feature type="transmembrane region" description="Helical" evidence="8">
    <location>
        <begin position="269"/>
        <end position="299"/>
    </location>
</feature>
<evidence type="ECO:0000256" key="4">
    <source>
        <dbReference type="ARBA" id="ARBA00022692"/>
    </source>
</evidence>